<feature type="binding site" evidence="11">
    <location>
        <position position="277"/>
    </location>
    <ligand>
        <name>NAD(+)</name>
        <dbReference type="ChEBI" id="CHEBI:57540"/>
    </ligand>
</feature>
<dbReference type="PRINTS" id="PR00411">
    <property type="entry name" value="PNDRDTASEI"/>
</dbReference>
<dbReference type="AlphaFoldDB" id="E1QJ19"/>
<feature type="active site" description="Proton acceptor" evidence="10">
    <location>
        <position position="452"/>
    </location>
</feature>
<dbReference type="InterPro" id="IPR006258">
    <property type="entry name" value="Lipoamide_DH"/>
</dbReference>
<evidence type="ECO:0000256" key="13">
    <source>
        <dbReference type="RuleBase" id="RU003692"/>
    </source>
</evidence>
<keyword evidence="5 13" id="KW-0560">Oxidoreductase</keyword>
<evidence type="ECO:0000256" key="12">
    <source>
        <dbReference type="PIRSR" id="PIRSR000350-4"/>
    </source>
</evidence>
<gene>
    <name evidence="16" type="ordered locus">Deba_2198</name>
</gene>
<evidence type="ECO:0000256" key="2">
    <source>
        <dbReference type="ARBA" id="ARBA00012608"/>
    </source>
</evidence>
<comment type="miscellaneous">
    <text evidence="13">The active site is a redox-active disulfide bond.</text>
</comment>
<feature type="binding site" evidence="11">
    <location>
        <position position="318"/>
    </location>
    <ligand>
        <name>FAD</name>
        <dbReference type="ChEBI" id="CHEBI:57692"/>
    </ligand>
</feature>
<feature type="domain" description="Pyridine nucleotide-disulphide oxidoreductase dimerisation" evidence="14">
    <location>
        <begin position="354"/>
        <end position="463"/>
    </location>
</feature>
<dbReference type="PRINTS" id="PR00368">
    <property type="entry name" value="FADPNR"/>
</dbReference>
<dbReference type="InterPro" id="IPR016156">
    <property type="entry name" value="FAD/NAD-linked_Rdtase_dimer_sf"/>
</dbReference>
<evidence type="ECO:0000256" key="11">
    <source>
        <dbReference type="PIRSR" id="PIRSR000350-3"/>
    </source>
</evidence>
<dbReference type="eggNOG" id="COG1249">
    <property type="taxonomic scope" value="Bacteria"/>
</dbReference>
<dbReference type="InterPro" id="IPR004099">
    <property type="entry name" value="Pyr_nucl-diS_OxRdtase_dimer"/>
</dbReference>
<dbReference type="SUPFAM" id="SSF55424">
    <property type="entry name" value="FAD/NAD-linked reductases, dimerisation (C-terminal) domain"/>
    <property type="match status" value="1"/>
</dbReference>
<dbReference type="PANTHER" id="PTHR22912:SF151">
    <property type="entry name" value="DIHYDROLIPOYL DEHYDROGENASE, MITOCHONDRIAL"/>
    <property type="match status" value="1"/>
</dbReference>
<dbReference type="Gene3D" id="3.30.390.30">
    <property type="match status" value="1"/>
</dbReference>
<keyword evidence="8 13" id="KW-0676">Redox-active center</keyword>
<dbReference type="InterPro" id="IPR012999">
    <property type="entry name" value="Pyr_OxRdtase_I_AS"/>
</dbReference>
<dbReference type="PANTHER" id="PTHR22912">
    <property type="entry name" value="DISULFIDE OXIDOREDUCTASE"/>
    <property type="match status" value="1"/>
</dbReference>
<evidence type="ECO:0000256" key="8">
    <source>
        <dbReference type="ARBA" id="ARBA00023284"/>
    </source>
</evidence>
<feature type="domain" description="FAD/NAD(P)-binding" evidence="15">
    <location>
        <begin position="4"/>
        <end position="335"/>
    </location>
</feature>
<dbReference type="FunFam" id="3.30.390.30:FF:000001">
    <property type="entry name" value="Dihydrolipoyl dehydrogenase"/>
    <property type="match status" value="1"/>
</dbReference>
<keyword evidence="3 13" id="KW-0285">Flavoprotein</keyword>
<dbReference type="InterPro" id="IPR050151">
    <property type="entry name" value="Class-I_Pyr_Nuc-Dis_Oxidored"/>
</dbReference>
<evidence type="ECO:0000256" key="9">
    <source>
        <dbReference type="ARBA" id="ARBA00049187"/>
    </source>
</evidence>
<dbReference type="Proteomes" id="UP000009047">
    <property type="component" value="Chromosome"/>
</dbReference>
<evidence type="ECO:0000259" key="14">
    <source>
        <dbReference type="Pfam" id="PF02852"/>
    </source>
</evidence>
<evidence type="ECO:0000256" key="4">
    <source>
        <dbReference type="ARBA" id="ARBA00022827"/>
    </source>
</evidence>
<dbReference type="HOGENOM" id="CLU_016755_0_3_7"/>
<evidence type="ECO:0000256" key="6">
    <source>
        <dbReference type="ARBA" id="ARBA00023027"/>
    </source>
</evidence>
<comment type="catalytic activity">
    <reaction evidence="9 13">
        <text>N(6)-[(R)-dihydrolipoyl]-L-lysyl-[protein] + NAD(+) = N(6)-[(R)-lipoyl]-L-lysyl-[protein] + NADH + H(+)</text>
        <dbReference type="Rhea" id="RHEA:15045"/>
        <dbReference type="Rhea" id="RHEA-COMP:10474"/>
        <dbReference type="Rhea" id="RHEA-COMP:10475"/>
        <dbReference type="ChEBI" id="CHEBI:15378"/>
        <dbReference type="ChEBI" id="CHEBI:57540"/>
        <dbReference type="ChEBI" id="CHEBI:57945"/>
        <dbReference type="ChEBI" id="CHEBI:83099"/>
        <dbReference type="ChEBI" id="CHEBI:83100"/>
        <dbReference type="EC" id="1.8.1.4"/>
    </reaction>
</comment>
<evidence type="ECO:0000259" key="15">
    <source>
        <dbReference type="Pfam" id="PF07992"/>
    </source>
</evidence>
<dbReference type="PROSITE" id="PS00076">
    <property type="entry name" value="PYRIDINE_REDOX_1"/>
    <property type="match status" value="1"/>
</dbReference>
<dbReference type="RefSeq" id="WP_013259003.1">
    <property type="nucleotide sequence ID" value="NC_014365.1"/>
</dbReference>
<dbReference type="GO" id="GO:0005737">
    <property type="term" value="C:cytoplasm"/>
    <property type="evidence" value="ECO:0007669"/>
    <property type="project" value="UniProtKB-ARBA"/>
</dbReference>
<dbReference type="EC" id="1.8.1.4" evidence="2 13"/>
<dbReference type="OrthoDB" id="9786429at2"/>
<dbReference type="Pfam" id="PF07992">
    <property type="entry name" value="Pyr_redox_2"/>
    <property type="match status" value="1"/>
</dbReference>
<name>E1QJ19_DESB2</name>
<evidence type="ECO:0000256" key="7">
    <source>
        <dbReference type="ARBA" id="ARBA00023157"/>
    </source>
</evidence>
<dbReference type="KEGG" id="dbr:Deba_2198"/>
<dbReference type="InterPro" id="IPR001100">
    <property type="entry name" value="Pyr_nuc-diS_OxRdtase"/>
</dbReference>
<dbReference type="EMBL" id="CP002085">
    <property type="protein sequence ID" value="ADK85562.1"/>
    <property type="molecule type" value="Genomic_DNA"/>
</dbReference>
<keyword evidence="4 11" id="KW-0274">FAD</keyword>
<dbReference type="GO" id="GO:0050660">
    <property type="term" value="F:flavin adenine dinucleotide binding"/>
    <property type="evidence" value="ECO:0007669"/>
    <property type="project" value="InterPro"/>
</dbReference>
<evidence type="ECO:0000313" key="16">
    <source>
        <dbReference type="EMBL" id="ADK85562.1"/>
    </source>
</evidence>
<keyword evidence="17" id="KW-1185">Reference proteome</keyword>
<evidence type="ECO:0000256" key="10">
    <source>
        <dbReference type="PIRSR" id="PIRSR000350-2"/>
    </source>
</evidence>
<feature type="binding site" evidence="11">
    <location>
        <position position="49"/>
    </location>
    <ligand>
        <name>FAD</name>
        <dbReference type="ChEBI" id="CHEBI:57692"/>
    </ligand>
</feature>
<feature type="binding site" evidence="11">
    <location>
        <position position="201"/>
    </location>
    <ligand>
        <name>NAD(+)</name>
        <dbReference type="ChEBI" id="CHEBI:57540"/>
    </ligand>
</feature>
<dbReference type="PIRSF" id="PIRSF000350">
    <property type="entry name" value="Mercury_reductase_MerA"/>
    <property type="match status" value="1"/>
</dbReference>
<evidence type="ECO:0000256" key="3">
    <source>
        <dbReference type="ARBA" id="ARBA00022630"/>
    </source>
</evidence>
<comment type="cofactor">
    <cofactor evidence="11 13">
        <name>FAD</name>
        <dbReference type="ChEBI" id="CHEBI:57692"/>
    </cofactor>
    <text evidence="11 13">Binds 1 FAD per subunit.</text>
</comment>
<dbReference type="SUPFAM" id="SSF51905">
    <property type="entry name" value="FAD/NAD(P)-binding domain"/>
    <property type="match status" value="1"/>
</dbReference>
<dbReference type="Gene3D" id="3.50.50.60">
    <property type="entry name" value="FAD/NAD(P)-binding domain"/>
    <property type="match status" value="2"/>
</dbReference>
<comment type="similarity">
    <text evidence="1 13">Belongs to the class-I pyridine nucleotide-disulfide oxidoreductase family.</text>
</comment>
<feature type="binding site" evidence="11">
    <location>
        <begin position="178"/>
        <end position="185"/>
    </location>
    <ligand>
        <name>NAD(+)</name>
        <dbReference type="ChEBI" id="CHEBI:57540"/>
    </ligand>
</feature>
<dbReference type="Pfam" id="PF02852">
    <property type="entry name" value="Pyr_redox_dim"/>
    <property type="match status" value="1"/>
</dbReference>
<dbReference type="GO" id="GO:0006103">
    <property type="term" value="P:2-oxoglutarate metabolic process"/>
    <property type="evidence" value="ECO:0007669"/>
    <property type="project" value="TreeGrafter"/>
</dbReference>
<dbReference type="InterPro" id="IPR036188">
    <property type="entry name" value="FAD/NAD-bd_sf"/>
</dbReference>
<dbReference type="NCBIfam" id="TIGR01350">
    <property type="entry name" value="lipoamide_DH"/>
    <property type="match status" value="1"/>
</dbReference>
<organism evidence="16 17">
    <name type="scientific">Desulfarculus baarsii (strain ATCC 33931 / DSM 2075 / LMG 7858 / VKM B-1802 / 2st14)</name>
    <dbReference type="NCBI Taxonomy" id="644282"/>
    <lineage>
        <taxon>Bacteria</taxon>
        <taxon>Pseudomonadati</taxon>
        <taxon>Thermodesulfobacteriota</taxon>
        <taxon>Desulfarculia</taxon>
        <taxon>Desulfarculales</taxon>
        <taxon>Desulfarculaceae</taxon>
        <taxon>Desulfarculus</taxon>
    </lineage>
</organism>
<sequence length="478" mass="48676">MKSRVAVIGAGPGGYMAAIRAAQLGAAVTVIEAEAVGGVCLNWGCIPTKALRATAQALETARRLAEFGVTGGGDCAVDLPAAMARKDRIVADLVQAVERLLQSHGVDLLRGRARLTGPGRLAVEAEGGAGVVDYDRLIIASGSRPLDLPGLARDGQSVLDANDALALGQVPASLAVVGGGVVGCEFAFIYSALGAKVTIIEASDRLLPLPSIDGDGAKVLLRECKKRGVAVKLGAMVQGAEAGPEGLVLRLTPSTLAERPIRGPETLVAEKAIVAVGRRPCAADLGLERVGVELDQRGAVAVGPTLATSAPNIWAIGDCLGTGRPMLAHMAGAEGRAAAANALGAALRPDYDVVPAVVFTSPELASVGLSAEQAMQQGLEVNAQTFQMRQLGKSQAMGQIAGHVKLLCAKKDGRLLGAHIVGPHAGDLIHECALALRLGATAADLAHAIHAHPTLAEGVQEAAEMVLGQCLHAPPVRG</sequence>
<evidence type="ECO:0000313" key="17">
    <source>
        <dbReference type="Proteomes" id="UP000009047"/>
    </source>
</evidence>
<feature type="disulfide bond" description="Redox-active" evidence="12">
    <location>
        <begin position="40"/>
        <end position="45"/>
    </location>
</feature>
<accession>E1QJ19</accession>
<proteinExistence type="inferred from homology"/>
<feature type="binding site" evidence="11">
    <location>
        <begin position="326"/>
        <end position="329"/>
    </location>
    <ligand>
        <name>FAD</name>
        <dbReference type="ChEBI" id="CHEBI:57692"/>
    </ligand>
</feature>
<protein>
    <recommendedName>
        <fullName evidence="2 13">Dihydrolipoyl dehydrogenase</fullName>
        <ecNumber evidence="2 13">1.8.1.4</ecNumber>
    </recommendedName>
</protein>
<keyword evidence="6 11" id="KW-0520">NAD</keyword>
<evidence type="ECO:0000256" key="1">
    <source>
        <dbReference type="ARBA" id="ARBA00007532"/>
    </source>
</evidence>
<reference evidence="16 17" key="1">
    <citation type="journal article" date="2010" name="Stand. Genomic Sci.">
        <title>Complete genome sequence of Desulfarculus baarsii type strain (2st14).</title>
        <authorList>
            <person name="Sun H."/>
            <person name="Spring S."/>
            <person name="Lapidus A."/>
            <person name="Davenport K."/>
            <person name="Del Rio T.G."/>
            <person name="Tice H."/>
            <person name="Nolan M."/>
            <person name="Copeland A."/>
            <person name="Cheng J.F."/>
            <person name="Lucas S."/>
            <person name="Tapia R."/>
            <person name="Goodwin L."/>
            <person name="Pitluck S."/>
            <person name="Ivanova N."/>
            <person name="Pagani I."/>
            <person name="Mavromatis K."/>
            <person name="Ovchinnikova G."/>
            <person name="Pati A."/>
            <person name="Chen A."/>
            <person name="Palaniappan K."/>
            <person name="Hauser L."/>
            <person name="Chang Y.J."/>
            <person name="Jeffries C.D."/>
            <person name="Detter J.C."/>
            <person name="Han C."/>
            <person name="Rohde M."/>
            <person name="Brambilla E."/>
            <person name="Goker M."/>
            <person name="Woyke T."/>
            <person name="Bristow J."/>
            <person name="Eisen J.A."/>
            <person name="Markowitz V."/>
            <person name="Hugenholtz P."/>
            <person name="Kyrpides N.C."/>
            <person name="Klenk H.P."/>
            <person name="Land M."/>
        </authorList>
    </citation>
    <scope>NUCLEOTIDE SEQUENCE [LARGE SCALE GENOMIC DNA]</scope>
    <source>
        <strain evidence="17">ATCC 33931 / DSM 2075 / LMG 7858 / VKM B-1802 / 2st14</strain>
    </source>
</reference>
<dbReference type="STRING" id="644282.Deba_2198"/>
<keyword evidence="11" id="KW-0547">Nucleotide-binding</keyword>
<evidence type="ECO:0000256" key="5">
    <source>
        <dbReference type="ARBA" id="ARBA00023002"/>
    </source>
</evidence>
<dbReference type="GO" id="GO:0004148">
    <property type="term" value="F:dihydrolipoyl dehydrogenase (NADH) activity"/>
    <property type="evidence" value="ECO:0007669"/>
    <property type="project" value="UniProtKB-EC"/>
</dbReference>
<dbReference type="InterPro" id="IPR023753">
    <property type="entry name" value="FAD/NAD-binding_dom"/>
</dbReference>
<keyword evidence="7" id="KW-1015">Disulfide bond</keyword>